<organism evidence="8 9">
    <name type="scientific">Caenorhabditis tropicalis</name>
    <dbReference type="NCBI Taxonomy" id="1561998"/>
    <lineage>
        <taxon>Eukaryota</taxon>
        <taxon>Metazoa</taxon>
        <taxon>Ecdysozoa</taxon>
        <taxon>Nematoda</taxon>
        <taxon>Chromadorea</taxon>
        <taxon>Rhabditida</taxon>
        <taxon>Rhabditina</taxon>
        <taxon>Rhabditomorpha</taxon>
        <taxon>Rhabditoidea</taxon>
        <taxon>Rhabditidae</taxon>
        <taxon>Peloderinae</taxon>
        <taxon>Caenorhabditis</taxon>
    </lineage>
</organism>
<dbReference type="GO" id="GO:0000981">
    <property type="term" value="F:DNA-binding transcription factor activity, RNA polymerase II-specific"/>
    <property type="evidence" value="ECO:0007669"/>
    <property type="project" value="TreeGrafter"/>
</dbReference>
<feature type="region of interest" description="Disordered" evidence="6">
    <location>
        <begin position="141"/>
        <end position="179"/>
    </location>
</feature>
<dbReference type="SMART" id="SM00425">
    <property type="entry name" value="TBOX"/>
    <property type="match status" value="1"/>
</dbReference>
<evidence type="ECO:0000256" key="3">
    <source>
        <dbReference type="ARBA" id="ARBA00023163"/>
    </source>
</evidence>
<keyword evidence="1" id="KW-0805">Transcription regulation</keyword>
<dbReference type="PANTHER" id="PTHR11267:SF198">
    <property type="entry name" value="T-BOX TRANSCRIPTION FACTOR TBX6L"/>
    <property type="match status" value="1"/>
</dbReference>
<keyword evidence="8" id="KW-1185">Reference proteome</keyword>
<dbReference type="InterPro" id="IPR001699">
    <property type="entry name" value="TF_T-box"/>
</dbReference>
<proteinExistence type="predicted"/>
<feature type="compositionally biased region" description="Basic and acidic residues" evidence="6">
    <location>
        <begin position="163"/>
        <end position="179"/>
    </location>
</feature>
<dbReference type="InterPro" id="IPR008967">
    <property type="entry name" value="p53-like_TF_DNA-bd_sf"/>
</dbReference>
<dbReference type="PANTHER" id="PTHR11267">
    <property type="entry name" value="T-BOX PROTEIN-RELATED"/>
    <property type="match status" value="1"/>
</dbReference>
<dbReference type="Gene3D" id="2.60.40.820">
    <property type="entry name" value="Transcription factor, T-box"/>
    <property type="match status" value="1"/>
</dbReference>
<evidence type="ECO:0000259" key="7">
    <source>
        <dbReference type="PROSITE" id="PS50252"/>
    </source>
</evidence>
<keyword evidence="3" id="KW-0804">Transcription</keyword>
<dbReference type="InterPro" id="IPR046360">
    <property type="entry name" value="T-box_DNA-bd"/>
</dbReference>
<dbReference type="Pfam" id="PF00907">
    <property type="entry name" value="T-box"/>
    <property type="match status" value="1"/>
</dbReference>
<dbReference type="GO" id="GO:0001708">
    <property type="term" value="P:cell fate specification"/>
    <property type="evidence" value="ECO:0007669"/>
    <property type="project" value="TreeGrafter"/>
</dbReference>
<dbReference type="InterPro" id="IPR036960">
    <property type="entry name" value="T-box_sf"/>
</dbReference>
<protein>
    <submittedName>
        <fullName evidence="9">T-box domain-containing protein</fullName>
    </submittedName>
</protein>
<name>A0A1I7TES3_9PELO</name>
<evidence type="ECO:0000313" key="8">
    <source>
        <dbReference type="Proteomes" id="UP000095282"/>
    </source>
</evidence>
<dbReference type="eggNOG" id="KOG3585">
    <property type="taxonomic scope" value="Eukaryota"/>
</dbReference>
<evidence type="ECO:0000256" key="6">
    <source>
        <dbReference type="SAM" id="MobiDB-lite"/>
    </source>
</evidence>
<comment type="caution">
    <text evidence="5">Lacks conserved residue(s) required for the propagation of feature annotation.</text>
</comment>
<evidence type="ECO:0000256" key="4">
    <source>
        <dbReference type="ARBA" id="ARBA00023242"/>
    </source>
</evidence>
<dbReference type="PROSITE" id="PS50252">
    <property type="entry name" value="TBOX_3"/>
    <property type="match status" value="1"/>
</dbReference>
<evidence type="ECO:0000256" key="2">
    <source>
        <dbReference type="ARBA" id="ARBA00023125"/>
    </source>
</evidence>
<sequence>MRSKYAVLFEIIPSDKYRYKFTNGGWKVMGKADIEPLRFPILHSDGVQTGEFWMSKDVVFKKLKLTNTTFSEPNHIFLSSMHKYHPRVHIIQYDRFDNPIHSTLRSFVFKYTDFIAVTAYQNEMITQKKIDCNPFAKGFRNKKEEGGRSHKRIFRSEEEDEEPAAKKQKTENESENRKLNPEQIMELMKQYQWVIQSSFGIVPIVEPLKKSPIKKKCGFGVMDLLADVR</sequence>
<dbReference type="PRINTS" id="PR00937">
    <property type="entry name" value="TBOX"/>
</dbReference>
<dbReference type="STRING" id="1561998.A0A1I7TES3"/>
<dbReference type="Proteomes" id="UP000095282">
    <property type="component" value="Unplaced"/>
</dbReference>
<reference evidence="9" key="1">
    <citation type="submission" date="2016-11" db="UniProtKB">
        <authorList>
            <consortium name="WormBaseParasite"/>
        </authorList>
    </citation>
    <scope>IDENTIFICATION</scope>
</reference>
<evidence type="ECO:0000256" key="1">
    <source>
        <dbReference type="ARBA" id="ARBA00023015"/>
    </source>
</evidence>
<keyword evidence="2 5" id="KW-0238">DNA-binding</keyword>
<evidence type="ECO:0000256" key="5">
    <source>
        <dbReference type="PROSITE-ProRule" id="PRU00201"/>
    </source>
</evidence>
<dbReference type="WBParaSite" id="Csp11.Scaffold594.g5226.t1">
    <property type="protein sequence ID" value="Csp11.Scaffold594.g5226.t1"/>
    <property type="gene ID" value="Csp11.Scaffold594.g5226"/>
</dbReference>
<evidence type="ECO:0000313" key="9">
    <source>
        <dbReference type="WBParaSite" id="Csp11.Scaffold594.g5226.t1"/>
    </source>
</evidence>
<dbReference type="SUPFAM" id="SSF49417">
    <property type="entry name" value="p53-like transcription factors"/>
    <property type="match status" value="1"/>
</dbReference>
<dbReference type="GO" id="GO:0005634">
    <property type="term" value="C:nucleus"/>
    <property type="evidence" value="ECO:0007669"/>
    <property type="project" value="UniProtKB-SubCell"/>
</dbReference>
<accession>A0A1I7TES3</accession>
<dbReference type="GO" id="GO:0000785">
    <property type="term" value="C:chromatin"/>
    <property type="evidence" value="ECO:0007669"/>
    <property type="project" value="TreeGrafter"/>
</dbReference>
<dbReference type="GO" id="GO:0000978">
    <property type="term" value="F:RNA polymerase II cis-regulatory region sequence-specific DNA binding"/>
    <property type="evidence" value="ECO:0007669"/>
    <property type="project" value="InterPro"/>
</dbReference>
<feature type="domain" description="T-box" evidence="7">
    <location>
        <begin position="1"/>
        <end position="141"/>
    </location>
</feature>
<dbReference type="GO" id="GO:0045893">
    <property type="term" value="P:positive regulation of DNA-templated transcription"/>
    <property type="evidence" value="ECO:0007669"/>
    <property type="project" value="InterPro"/>
</dbReference>
<dbReference type="AlphaFoldDB" id="A0A1I7TES3"/>
<comment type="subcellular location">
    <subcellularLocation>
        <location evidence="5">Nucleus</location>
    </subcellularLocation>
</comment>
<keyword evidence="4 5" id="KW-0539">Nucleus</keyword>